<dbReference type="EMBL" id="JAAXPN010000002">
    <property type="protein sequence ID" value="NKZ23907.1"/>
    <property type="molecule type" value="Genomic_DNA"/>
</dbReference>
<dbReference type="Gene3D" id="3.30.930.10">
    <property type="entry name" value="Bira Bifunctional Protein, Domain 2"/>
    <property type="match status" value="1"/>
</dbReference>
<dbReference type="PANTHER" id="PTHR43679:SF2">
    <property type="entry name" value="OCTANOYL-[GCVH]:PROTEIN N-OCTANOYLTRANSFERASE"/>
    <property type="match status" value="1"/>
</dbReference>
<dbReference type="PROSITE" id="PS51733">
    <property type="entry name" value="BPL_LPL_CATALYTIC"/>
    <property type="match status" value="1"/>
</dbReference>
<proteinExistence type="predicted"/>
<keyword evidence="3" id="KW-1185">Reference proteome</keyword>
<name>A0A7X6N381_9LACO</name>
<comment type="caution">
    <text evidence="2">The sequence shown here is derived from an EMBL/GenBank/DDBJ whole genome shotgun (WGS) entry which is preliminary data.</text>
</comment>
<dbReference type="InterPro" id="IPR045864">
    <property type="entry name" value="aa-tRNA-synth_II/BPL/LPL"/>
</dbReference>
<sequence>MQVPFSAITYLKNNFTTEVPFMSSVYNHCLYSHVDADNAILHIWTTPKQVALGPRDKQLPDSPAAIAWLAANDYTMYNRNAGGLAVIGDSDILNASLIFQQPDKPLSIDAAYQLVVTLLQKALPTLTLTTGEVATSYCPGAYDISVNGQKIAGLAQHRYQNKIAISFYLSIAGNQATRCAIIKQMYLIGLNSDIITPPYPNVNANSMTTLAALDTNYSMEQVINNLTINWLPMLPFNRSLISTTTLNHQIERLQLRQSPLITALNIRKATKWSNI</sequence>
<evidence type="ECO:0000313" key="3">
    <source>
        <dbReference type="Proteomes" id="UP000549765"/>
    </source>
</evidence>
<dbReference type="AlphaFoldDB" id="A0A7X6N381"/>
<dbReference type="GO" id="GO:0140096">
    <property type="term" value="F:catalytic activity, acting on a protein"/>
    <property type="evidence" value="ECO:0007669"/>
    <property type="project" value="UniProtKB-ARBA"/>
</dbReference>
<protein>
    <recommendedName>
        <fullName evidence="1">BPL/LPL catalytic domain-containing protein</fullName>
    </recommendedName>
</protein>
<gene>
    <name evidence="2" type="ORF">HF964_03660</name>
</gene>
<dbReference type="InterPro" id="IPR050664">
    <property type="entry name" value="Octanoyltrans_LipM/LipL"/>
</dbReference>
<evidence type="ECO:0000313" key="2">
    <source>
        <dbReference type="EMBL" id="NKZ23907.1"/>
    </source>
</evidence>
<dbReference type="SUPFAM" id="SSF55681">
    <property type="entry name" value="Class II aaRS and biotin synthetases"/>
    <property type="match status" value="1"/>
</dbReference>
<dbReference type="GO" id="GO:0016740">
    <property type="term" value="F:transferase activity"/>
    <property type="evidence" value="ECO:0007669"/>
    <property type="project" value="UniProtKB-ARBA"/>
</dbReference>
<accession>A0A7X6N381</accession>
<organism evidence="2 3">
    <name type="scientific">Periweissella fabalis</name>
    <dbReference type="NCBI Taxonomy" id="1070421"/>
    <lineage>
        <taxon>Bacteria</taxon>
        <taxon>Bacillati</taxon>
        <taxon>Bacillota</taxon>
        <taxon>Bacilli</taxon>
        <taxon>Lactobacillales</taxon>
        <taxon>Lactobacillaceae</taxon>
        <taxon>Periweissella</taxon>
    </lineage>
</organism>
<dbReference type="GO" id="GO:0009249">
    <property type="term" value="P:protein lipoylation"/>
    <property type="evidence" value="ECO:0007669"/>
    <property type="project" value="UniProtKB-ARBA"/>
</dbReference>
<dbReference type="Proteomes" id="UP000549765">
    <property type="component" value="Unassembled WGS sequence"/>
</dbReference>
<dbReference type="InterPro" id="IPR004143">
    <property type="entry name" value="BPL_LPL_catalytic"/>
</dbReference>
<reference evidence="2 3" key="1">
    <citation type="submission" date="2020-04" db="EMBL/GenBank/DDBJ databases">
        <title>MicrobeNet Type strains.</title>
        <authorList>
            <person name="Nicholson A.C."/>
        </authorList>
    </citation>
    <scope>NUCLEOTIDE SEQUENCE [LARGE SCALE GENOMIC DNA]</scope>
    <source>
        <strain evidence="2 3">CCUG 61472</strain>
    </source>
</reference>
<feature type="domain" description="BPL/LPL catalytic" evidence="1">
    <location>
        <begin position="35"/>
        <end position="234"/>
    </location>
</feature>
<dbReference type="RefSeq" id="WP_168721706.1">
    <property type="nucleotide sequence ID" value="NZ_JAAXPN010000002.1"/>
</dbReference>
<dbReference type="PANTHER" id="PTHR43679">
    <property type="entry name" value="OCTANOYLTRANSFERASE LIPM-RELATED"/>
    <property type="match status" value="1"/>
</dbReference>
<dbReference type="Pfam" id="PF21948">
    <property type="entry name" value="LplA-B_cat"/>
    <property type="match status" value="1"/>
</dbReference>
<evidence type="ECO:0000259" key="1">
    <source>
        <dbReference type="PROSITE" id="PS51733"/>
    </source>
</evidence>